<dbReference type="GO" id="GO:0042274">
    <property type="term" value="P:ribosomal small subunit biogenesis"/>
    <property type="evidence" value="ECO:0007669"/>
    <property type="project" value="InterPro"/>
</dbReference>
<feature type="compositionally biased region" description="Basic and acidic residues" evidence="1">
    <location>
        <begin position="112"/>
        <end position="132"/>
    </location>
</feature>
<dbReference type="HOGENOM" id="CLU_094334_2_0_1"/>
<dbReference type="Proteomes" id="UP000000709">
    <property type="component" value="Unassembled WGS sequence"/>
</dbReference>
<feature type="compositionally biased region" description="Acidic residues" evidence="1">
    <location>
        <begin position="133"/>
        <end position="143"/>
    </location>
</feature>
<keyword evidence="3" id="KW-1185">Reference proteome</keyword>
<feature type="compositionally biased region" description="Polar residues" evidence="1">
    <location>
        <begin position="62"/>
        <end position="74"/>
    </location>
</feature>
<dbReference type="GeneID" id="18870473"/>
<dbReference type="InParanoid" id="G3ASP9"/>
<dbReference type="OMA" id="NNMYRIT"/>
<dbReference type="InterPro" id="IPR022592">
    <property type="entry name" value="Nucleolar_19"/>
</dbReference>
<dbReference type="Pfam" id="PF10863">
    <property type="entry name" value="NOP19"/>
    <property type="match status" value="1"/>
</dbReference>
<proteinExistence type="predicted"/>
<organism evidence="3">
    <name type="scientific">Spathaspora passalidarum (strain NRRL Y-27907 / 11-Y1)</name>
    <dbReference type="NCBI Taxonomy" id="619300"/>
    <lineage>
        <taxon>Eukaryota</taxon>
        <taxon>Fungi</taxon>
        <taxon>Dikarya</taxon>
        <taxon>Ascomycota</taxon>
        <taxon>Saccharomycotina</taxon>
        <taxon>Pichiomycetes</taxon>
        <taxon>Debaryomycetaceae</taxon>
        <taxon>Spathaspora</taxon>
    </lineage>
</organism>
<evidence type="ECO:0008006" key="4">
    <source>
        <dbReference type="Google" id="ProtNLM"/>
    </source>
</evidence>
<name>G3ASP9_SPAPN</name>
<feature type="region of interest" description="Disordered" evidence="1">
    <location>
        <begin position="33"/>
        <end position="170"/>
    </location>
</feature>
<feature type="compositionally biased region" description="Basic residues" evidence="1">
    <location>
        <begin position="161"/>
        <end position="170"/>
    </location>
</feature>
<evidence type="ECO:0000256" key="1">
    <source>
        <dbReference type="SAM" id="MobiDB-lite"/>
    </source>
</evidence>
<dbReference type="KEGG" id="spaa:SPAPADRAFT_142683"/>
<protein>
    <recommendedName>
        <fullName evidence="4">Nucleolar protein 19</fullName>
    </recommendedName>
</protein>
<gene>
    <name evidence="2" type="ORF">SPAPADRAFT_142683</name>
</gene>
<dbReference type="eggNOG" id="ENOG502S1GY">
    <property type="taxonomic scope" value="Eukaryota"/>
</dbReference>
<sequence length="170" mass="19271">MSKNRRKEIQQKQSLQAQFQLALSQSEKRALSWLQPCRSTNPTPETNDDDSFMNLPVISQGAGLSSKNGSSSTIGEFLSSDLKSTKQQQQVKEMRKPTSKPMMALMNKMRNTSRETVRKKVERVKQEVKQADNNDDDSDDEEISQLRARSVKKTTGGILQHKIKKSGRPF</sequence>
<feature type="compositionally biased region" description="Polar residues" evidence="1">
    <location>
        <begin position="81"/>
        <end position="91"/>
    </location>
</feature>
<dbReference type="AlphaFoldDB" id="G3ASP9"/>
<dbReference type="OrthoDB" id="10597407at2759"/>
<dbReference type="STRING" id="619300.G3ASP9"/>
<evidence type="ECO:0000313" key="2">
    <source>
        <dbReference type="EMBL" id="EGW31114.1"/>
    </source>
</evidence>
<dbReference type="RefSeq" id="XP_007377147.1">
    <property type="nucleotide sequence ID" value="XM_007377085.1"/>
</dbReference>
<evidence type="ECO:0000313" key="3">
    <source>
        <dbReference type="Proteomes" id="UP000000709"/>
    </source>
</evidence>
<dbReference type="EMBL" id="GL996504">
    <property type="protein sequence ID" value="EGW31114.1"/>
    <property type="molecule type" value="Genomic_DNA"/>
</dbReference>
<accession>G3ASP9</accession>
<dbReference type="GO" id="GO:0030686">
    <property type="term" value="C:90S preribosome"/>
    <property type="evidence" value="ECO:0007669"/>
    <property type="project" value="InterPro"/>
</dbReference>
<reference evidence="2 3" key="1">
    <citation type="journal article" date="2011" name="Proc. Natl. Acad. Sci. U.S.A.">
        <title>Comparative genomics of xylose-fermenting fungi for enhanced biofuel production.</title>
        <authorList>
            <person name="Wohlbach D.J."/>
            <person name="Kuo A."/>
            <person name="Sato T.K."/>
            <person name="Potts K.M."/>
            <person name="Salamov A.A."/>
            <person name="LaButti K.M."/>
            <person name="Sun H."/>
            <person name="Clum A."/>
            <person name="Pangilinan J.L."/>
            <person name="Lindquist E.A."/>
            <person name="Lucas S."/>
            <person name="Lapidus A."/>
            <person name="Jin M."/>
            <person name="Gunawan C."/>
            <person name="Balan V."/>
            <person name="Dale B.E."/>
            <person name="Jeffries T.W."/>
            <person name="Zinkel R."/>
            <person name="Barry K.W."/>
            <person name="Grigoriev I.V."/>
            <person name="Gasch A.P."/>
        </authorList>
    </citation>
    <scope>NUCLEOTIDE SEQUENCE [LARGE SCALE GENOMIC DNA]</scope>
    <source>
        <strain evidence="3">NRRL Y-27907 / 11-Y1</strain>
    </source>
</reference>
<dbReference type="FunCoup" id="G3ASP9">
    <property type="interactions" value="117"/>
</dbReference>